<dbReference type="CDD" id="cd00108">
    <property type="entry name" value="KR"/>
    <property type="match status" value="1"/>
</dbReference>
<keyword evidence="8" id="KW-0812">Transmembrane</keyword>
<feature type="transmembrane region" description="Helical" evidence="8">
    <location>
        <begin position="637"/>
        <end position="657"/>
    </location>
</feature>
<dbReference type="InterPro" id="IPR036055">
    <property type="entry name" value="LDL_receptor-like_sf"/>
</dbReference>
<dbReference type="CDD" id="cd18989">
    <property type="entry name" value="LGIC_ECD_cation"/>
    <property type="match status" value="1"/>
</dbReference>
<dbReference type="Pfam" id="PF02932">
    <property type="entry name" value="Neur_chan_memb"/>
    <property type="match status" value="1"/>
</dbReference>
<dbReference type="SMART" id="SM00130">
    <property type="entry name" value="KR"/>
    <property type="match status" value="1"/>
</dbReference>
<dbReference type="PROSITE" id="PS50041">
    <property type="entry name" value="C_TYPE_LECTIN_2"/>
    <property type="match status" value="1"/>
</dbReference>
<gene>
    <name evidence="13" type="primary">LOC109475307</name>
</gene>
<dbReference type="CDD" id="cd07066">
    <property type="entry name" value="CRD_FZ"/>
    <property type="match status" value="1"/>
</dbReference>
<dbReference type="RefSeq" id="XP_019631486.1">
    <property type="nucleotide sequence ID" value="XM_019775927.1"/>
</dbReference>
<feature type="transmembrane region" description="Helical" evidence="8">
    <location>
        <begin position="610"/>
        <end position="631"/>
    </location>
</feature>
<dbReference type="KEGG" id="bbel:109475307"/>
<dbReference type="FunFam" id="1.10.2000.10:FF:000030">
    <property type="entry name" value="Uncharacterized protein"/>
    <property type="match status" value="1"/>
</dbReference>
<dbReference type="AlphaFoldDB" id="A0A6P4ZP92"/>
<dbReference type="GeneID" id="109475307"/>
<dbReference type="Gene3D" id="2.40.20.10">
    <property type="entry name" value="Plasminogen Kringle 4"/>
    <property type="match status" value="1"/>
</dbReference>
<dbReference type="Gene3D" id="1.20.58.390">
    <property type="entry name" value="Neurotransmitter-gated ion-channel transmembrane domain"/>
    <property type="match status" value="1"/>
</dbReference>
<keyword evidence="4 6" id="KW-1015">Disulfide bond</keyword>
<dbReference type="InterPro" id="IPR001304">
    <property type="entry name" value="C-type_lectin-like"/>
</dbReference>
<dbReference type="Gene3D" id="2.70.170.10">
    <property type="entry name" value="Neurotransmitter-gated ion-channel ligand-binding domain"/>
    <property type="match status" value="1"/>
</dbReference>
<feature type="domain" description="Kringle" evidence="10">
    <location>
        <begin position="251"/>
        <end position="324"/>
    </location>
</feature>
<dbReference type="CDD" id="cd19051">
    <property type="entry name" value="LGIC_TM_cation"/>
    <property type="match status" value="1"/>
</dbReference>
<dbReference type="PRINTS" id="PR00018">
    <property type="entry name" value="KRINGLE"/>
</dbReference>
<dbReference type="Gene3D" id="4.10.400.10">
    <property type="entry name" value="Low-density Lipoprotein Receptor"/>
    <property type="match status" value="1"/>
</dbReference>
<dbReference type="Gene3D" id="2.10.70.10">
    <property type="entry name" value="Complement Module, domain 1"/>
    <property type="match status" value="1"/>
</dbReference>
<evidence type="ECO:0000259" key="9">
    <source>
        <dbReference type="PROSITE" id="PS50041"/>
    </source>
</evidence>
<dbReference type="Gene3D" id="3.10.100.10">
    <property type="entry name" value="Mannose-Binding Protein A, subunit A"/>
    <property type="match status" value="1"/>
</dbReference>
<dbReference type="InterPro" id="IPR002172">
    <property type="entry name" value="LDrepeatLR_classA_rpt"/>
</dbReference>
<evidence type="ECO:0000256" key="4">
    <source>
        <dbReference type="ARBA" id="ARBA00023157"/>
    </source>
</evidence>
<dbReference type="InterPro" id="IPR000001">
    <property type="entry name" value="Kringle"/>
</dbReference>
<comment type="subcellular location">
    <subcellularLocation>
        <location evidence="1">Membrane</location>
        <topology evidence="1">Multi-pass membrane protein</topology>
    </subcellularLocation>
</comment>
<feature type="transmembrane region" description="Helical" evidence="8">
    <location>
        <begin position="580"/>
        <end position="603"/>
    </location>
</feature>
<dbReference type="InterPro" id="IPR036734">
    <property type="entry name" value="Neur_chan_lig-bd_sf"/>
</dbReference>
<evidence type="ECO:0000313" key="13">
    <source>
        <dbReference type="RefSeq" id="XP_019631486.1"/>
    </source>
</evidence>
<evidence type="ECO:0000256" key="6">
    <source>
        <dbReference type="PROSITE-ProRule" id="PRU00124"/>
    </source>
</evidence>
<evidence type="ECO:0000259" key="10">
    <source>
        <dbReference type="PROSITE" id="PS50070"/>
    </source>
</evidence>
<keyword evidence="12" id="KW-1185">Reference proteome</keyword>
<dbReference type="PANTHER" id="PTHR46335:SF1">
    <property type="entry name" value="CUBILIN"/>
    <property type="match status" value="1"/>
</dbReference>
<dbReference type="SUPFAM" id="SSF57535">
    <property type="entry name" value="Complement control module/SCR domain"/>
    <property type="match status" value="1"/>
</dbReference>
<dbReference type="Pfam" id="PF00051">
    <property type="entry name" value="Kringle"/>
    <property type="match status" value="1"/>
</dbReference>
<dbReference type="SUPFAM" id="SSF63712">
    <property type="entry name" value="Nicotinic receptor ligand binding domain-like"/>
    <property type="match status" value="1"/>
</dbReference>
<evidence type="ECO:0000256" key="5">
    <source>
        <dbReference type="PROSITE-ProRule" id="PRU00121"/>
    </source>
</evidence>
<feature type="domain" description="C-type lectin" evidence="9">
    <location>
        <begin position="1"/>
        <end position="80"/>
    </location>
</feature>
<dbReference type="Pfam" id="PF02931">
    <property type="entry name" value="Neur_chan_LBD"/>
    <property type="match status" value="1"/>
</dbReference>
<dbReference type="SUPFAM" id="SSF57424">
    <property type="entry name" value="LDL receptor-like module"/>
    <property type="match status" value="1"/>
</dbReference>
<evidence type="ECO:0000256" key="8">
    <source>
        <dbReference type="SAM" id="Phobius"/>
    </source>
</evidence>
<keyword evidence="7" id="KW-0768">Sushi</keyword>
<dbReference type="PROSITE" id="PS50068">
    <property type="entry name" value="LDLRA_2"/>
    <property type="match status" value="1"/>
</dbReference>
<dbReference type="InterPro" id="IPR036719">
    <property type="entry name" value="Neuro-gated_channel_TM_sf"/>
</dbReference>
<dbReference type="InterPro" id="IPR006202">
    <property type="entry name" value="Neur_chan_lig-bd"/>
</dbReference>
<keyword evidence="8" id="KW-1133">Transmembrane helix</keyword>
<feature type="domain" description="Sushi" evidence="11">
    <location>
        <begin position="317"/>
        <end position="388"/>
    </location>
</feature>
<dbReference type="CDD" id="cd00112">
    <property type="entry name" value="LDLa"/>
    <property type="match status" value="1"/>
</dbReference>
<accession>A0A6P4ZP92</accession>
<sequence length="855" mass="94010">MTYTDASQTCAADGGHLADVTSHELQEFLITEAHGTANHWISLQNAPAGWTWSDGGPIRNCNFTYWAPGPGEEDACPEPCPLGYLMCGDGDACLLAWKWCDGRVDCTDGSDEESCECWTIPGNFNNSRLAMLPNQLGQTTFEEIQNSSVAELLNINSSYGNPEGVHPEFGQFVSTILYPRCNVSDRNTCSSPGNADDICIGTPLLPCRSWCEEVLNTADDRIRNLLPQCDVFPPPQHGCWNSEPEIKNNEVCYYGSGMNYRGTGSTTLSGAACVKWTAAQGGFYTTEYPWANLVHNYCRNPTGLERPFCITEDGSQEECDLIPCNADGCMDLGPPNYGRRSPGKRFYFVGERVAFTCNEGYSIKSGYTNEVRCIGNGRWEYVKPICSVNMRGRLEKELLDVYSPNLAPEGNVLIGFTGSVVQIVDLTWQDSRLEWDPRYYDGIDVFSVPGSGIWTPALNLKRNADPSYTGLEKGIPVQVNNTGVITWRVETLTTTVCDADPFYFPVDTMECHICFSATSAIGQAIQCGHGNSTEDYSSSLSCDASSPAVQEGEWYRKDRFFAKSNAEACFAVQLERIPSFHIATTIGPCVILVVLMVITFVMPLDRGDRISFGVTIQLSMVVSLVFVTDVLPVKGALPFFATLIVVYMALMGVFLFFTMGVITIHDMDGCLSPSAKTFFLRYMARMLLMGDLTKKNGPSDDGETDLTSDSVIELTIEDKKSLFGEDPAIFGTKHHPFAPDMAETILKKRGTCQGIRRSAKLFGDVRSRVTAQPTEALEKSGSAGFLQMASSMKELATAVNNQTQELGEIFKAMKNEEEKDVSDYTLLAKVLDRLCLVLYVICISAAVPATMYLGK</sequence>
<dbReference type="InterPro" id="IPR038050">
    <property type="entry name" value="Neuro_actylchol_rec"/>
</dbReference>
<feature type="transmembrane region" description="Helical" evidence="8">
    <location>
        <begin position="834"/>
        <end position="854"/>
    </location>
</feature>
<dbReference type="SMART" id="SM00192">
    <property type="entry name" value="LDLa"/>
    <property type="match status" value="1"/>
</dbReference>
<dbReference type="InterPro" id="IPR006029">
    <property type="entry name" value="Neurotrans-gated_channel_TM"/>
</dbReference>
<dbReference type="Proteomes" id="UP000515135">
    <property type="component" value="Unplaced"/>
</dbReference>
<keyword evidence="3" id="KW-0732">Signal</keyword>
<dbReference type="Pfam" id="PF00084">
    <property type="entry name" value="Sushi"/>
    <property type="match status" value="1"/>
</dbReference>
<dbReference type="SUPFAM" id="SSF90112">
    <property type="entry name" value="Neurotransmitter-gated ion-channel transmembrane pore"/>
    <property type="match status" value="1"/>
</dbReference>
<dbReference type="PROSITE" id="PS50070">
    <property type="entry name" value="KRINGLE_2"/>
    <property type="match status" value="1"/>
</dbReference>
<evidence type="ECO:0000256" key="7">
    <source>
        <dbReference type="PROSITE-ProRule" id="PRU00302"/>
    </source>
</evidence>
<dbReference type="OrthoDB" id="504708at2759"/>
<protein>
    <submittedName>
        <fullName evidence="13">Acetylcholine receptor subunit alpha-L1-like</fullName>
    </submittedName>
</protein>
<dbReference type="InterPro" id="IPR013806">
    <property type="entry name" value="Kringle-like"/>
</dbReference>
<dbReference type="InterPro" id="IPR000436">
    <property type="entry name" value="Sushi_SCR_CCP_dom"/>
</dbReference>
<dbReference type="GO" id="GO:0005230">
    <property type="term" value="F:extracellular ligand-gated monoatomic ion channel activity"/>
    <property type="evidence" value="ECO:0007669"/>
    <property type="project" value="InterPro"/>
</dbReference>
<dbReference type="SMART" id="SM00032">
    <property type="entry name" value="CCP"/>
    <property type="match status" value="1"/>
</dbReference>
<feature type="disulfide bond" evidence="6">
    <location>
        <begin position="100"/>
        <end position="115"/>
    </location>
</feature>
<dbReference type="FunFam" id="2.40.20.10:FF:000037">
    <property type="entry name" value="Uncharacterized protein"/>
    <property type="match status" value="1"/>
</dbReference>
<comment type="caution">
    <text evidence="5">Lacks conserved residue(s) required for the propagation of feature annotation.</text>
</comment>
<evidence type="ECO:0000256" key="1">
    <source>
        <dbReference type="ARBA" id="ARBA00004141"/>
    </source>
</evidence>
<dbReference type="CDD" id="cd00033">
    <property type="entry name" value="CCP"/>
    <property type="match status" value="1"/>
</dbReference>
<dbReference type="PROSITE" id="PS50923">
    <property type="entry name" value="SUSHI"/>
    <property type="match status" value="1"/>
</dbReference>
<dbReference type="GO" id="GO:0016020">
    <property type="term" value="C:membrane"/>
    <property type="evidence" value="ECO:0007669"/>
    <property type="project" value="UniProtKB-SubCell"/>
</dbReference>
<keyword evidence="8" id="KW-0472">Membrane</keyword>
<dbReference type="CDD" id="cd00037">
    <property type="entry name" value="CLECT"/>
    <property type="match status" value="1"/>
</dbReference>
<dbReference type="Pfam" id="PF00059">
    <property type="entry name" value="Lectin_C"/>
    <property type="match status" value="1"/>
</dbReference>
<dbReference type="InterPro" id="IPR035976">
    <property type="entry name" value="Sushi/SCR/CCP_sf"/>
</dbReference>
<evidence type="ECO:0000313" key="12">
    <source>
        <dbReference type="Proteomes" id="UP000515135"/>
    </source>
</evidence>
<keyword evidence="2 5" id="KW-0420">Kringle</keyword>
<evidence type="ECO:0000256" key="2">
    <source>
        <dbReference type="ARBA" id="ARBA00022572"/>
    </source>
</evidence>
<dbReference type="PANTHER" id="PTHR46335">
    <property type="entry name" value="CUBILIN"/>
    <property type="match status" value="1"/>
</dbReference>
<dbReference type="InterPro" id="IPR016186">
    <property type="entry name" value="C-type_lectin-like/link_sf"/>
</dbReference>
<reference evidence="13" key="1">
    <citation type="submission" date="2025-08" db="UniProtKB">
        <authorList>
            <consortium name="RefSeq"/>
        </authorList>
    </citation>
    <scope>IDENTIFICATION</scope>
    <source>
        <tissue evidence="13">Gonad</tissue>
    </source>
</reference>
<name>A0A6P4ZP92_BRABE</name>
<dbReference type="SUPFAM" id="SSF56436">
    <property type="entry name" value="C-type lectin-like"/>
    <property type="match status" value="1"/>
</dbReference>
<proteinExistence type="predicted"/>
<dbReference type="Pfam" id="PF00057">
    <property type="entry name" value="Ldl_recept_a"/>
    <property type="match status" value="1"/>
</dbReference>
<organism evidence="12 13">
    <name type="scientific">Branchiostoma belcheri</name>
    <name type="common">Amphioxus</name>
    <dbReference type="NCBI Taxonomy" id="7741"/>
    <lineage>
        <taxon>Eukaryota</taxon>
        <taxon>Metazoa</taxon>
        <taxon>Chordata</taxon>
        <taxon>Cephalochordata</taxon>
        <taxon>Leptocardii</taxon>
        <taxon>Amphioxiformes</taxon>
        <taxon>Branchiostomatidae</taxon>
        <taxon>Branchiostoma</taxon>
    </lineage>
</organism>
<dbReference type="InterPro" id="IPR038178">
    <property type="entry name" value="Kringle_sf"/>
</dbReference>
<evidence type="ECO:0000256" key="3">
    <source>
        <dbReference type="ARBA" id="ARBA00022729"/>
    </source>
</evidence>
<dbReference type="Gene3D" id="1.10.2000.10">
    <property type="entry name" value="Frizzled cysteine-rich domain"/>
    <property type="match status" value="1"/>
</dbReference>
<dbReference type="InterPro" id="IPR036790">
    <property type="entry name" value="Frizzled_dom_sf"/>
</dbReference>
<dbReference type="SUPFAM" id="SSF57440">
    <property type="entry name" value="Kringle-like"/>
    <property type="match status" value="1"/>
</dbReference>
<dbReference type="InterPro" id="IPR016187">
    <property type="entry name" value="CTDL_fold"/>
</dbReference>
<evidence type="ECO:0000259" key="11">
    <source>
        <dbReference type="PROSITE" id="PS50923"/>
    </source>
</evidence>